<dbReference type="Proteomes" id="UP000466586">
    <property type="component" value="Unassembled WGS sequence"/>
</dbReference>
<dbReference type="InterPro" id="IPR001387">
    <property type="entry name" value="Cro/C1-type_HTH"/>
</dbReference>
<dbReference type="SMART" id="SM00530">
    <property type="entry name" value="HTH_XRE"/>
    <property type="match status" value="1"/>
</dbReference>
<evidence type="ECO:0000313" key="3">
    <source>
        <dbReference type="Proteomes" id="UP000466586"/>
    </source>
</evidence>
<dbReference type="Pfam" id="PF01381">
    <property type="entry name" value="HTH_3"/>
    <property type="match status" value="1"/>
</dbReference>
<organism evidence="2 3">
    <name type="scientific">Hufsiella arboris</name>
    <dbReference type="NCBI Taxonomy" id="2695275"/>
    <lineage>
        <taxon>Bacteria</taxon>
        <taxon>Pseudomonadati</taxon>
        <taxon>Bacteroidota</taxon>
        <taxon>Sphingobacteriia</taxon>
        <taxon>Sphingobacteriales</taxon>
        <taxon>Sphingobacteriaceae</taxon>
        <taxon>Hufsiella</taxon>
    </lineage>
</organism>
<sequence length="106" mass="12468">MSTVEKISFGQYIRELRENANLPLRRVASELDIDTSTLSKIEKNERNANEQIIDGISKIFHIEKSELKLRYLSDKITYQLLDEDNGLEILKVAEEKIKYQRQQNKK</sequence>
<evidence type="ECO:0000313" key="2">
    <source>
        <dbReference type="EMBL" id="MXV52929.1"/>
    </source>
</evidence>
<feature type="domain" description="HTH cro/C1-type" evidence="1">
    <location>
        <begin position="13"/>
        <end position="67"/>
    </location>
</feature>
<comment type="caution">
    <text evidence="2">The sequence shown here is derived from an EMBL/GenBank/DDBJ whole genome shotgun (WGS) entry which is preliminary data.</text>
</comment>
<reference evidence="2 3" key="1">
    <citation type="submission" date="2019-11" db="EMBL/GenBank/DDBJ databases">
        <title>Pedobacter sp. HMF7647 Genome sequencing and assembly.</title>
        <authorList>
            <person name="Kang H."/>
            <person name="Kim H."/>
            <person name="Joh K."/>
        </authorList>
    </citation>
    <scope>NUCLEOTIDE SEQUENCE [LARGE SCALE GENOMIC DNA]</scope>
    <source>
        <strain evidence="2 3">HMF7647</strain>
    </source>
</reference>
<dbReference type="SUPFAM" id="SSF47413">
    <property type="entry name" value="lambda repressor-like DNA-binding domains"/>
    <property type="match status" value="1"/>
</dbReference>
<protein>
    <submittedName>
        <fullName evidence="2">Helix-turn-helix domain-containing protein</fullName>
    </submittedName>
</protein>
<name>A0A7K1YG13_9SPHI</name>
<proteinExistence type="predicted"/>
<dbReference type="RefSeq" id="WP_160846108.1">
    <property type="nucleotide sequence ID" value="NZ_WVHT01000011.1"/>
</dbReference>
<accession>A0A7K1YG13</accession>
<dbReference type="EMBL" id="WVHT01000011">
    <property type="protein sequence ID" value="MXV52929.1"/>
    <property type="molecule type" value="Genomic_DNA"/>
</dbReference>
<evidence type="ECO:0000259" key="1">
    <source>
        <dbReference type="PROSITE" id="PS50943"/>
    </source>
</evidence>
<dbReference type="Gene3D" id="1.10.260.40">
    <property type="entry name" value="lambda repressor-like DNA-binding domains"/>
    <property type="match status" value="1"/>
</dbReference>
<dbReference type="InterPro" id="IPR010982">
    <property type="entry name" value="Lambda_DNA-bd_dom_sf"/>
</dbReference>
<dbReference type="GO" id="GO:0003677">
    <property type="term" value="F:DNA binding"/>
    <property type="evidence" value="ECO:0007669"/>
    <property type="project" value="InterPro"/>
</dbReference>
<keyword evidence="3" id="KW-1185">Reference proteome</keyword>
<dbReference type="AlphaFoldDB" id="A0A7K1YG13"/>
<dbReference type="PROSITE" id="PS50943">
    <property type="entry name" value="HTH_CROC1"/>
    <property type="match status" value="1"/>
</dbReference>
<dbReference type="CDD" id="cd00093">
    <property type="entry name" value="HTH_XRE"/>
    <property type="match status" value="1"/>
</dbReference>
<gene>
    <name evidence="2" type="ORF">GS399_18310</name>
</gene>